<accession>A7BA27</accession>
<comment type="caution">
    <text evidence="1">The sequence shown here is derived from an EMBL/GenBank/DDBJ whole genome shotgun (WGS) entry which is preliminary data.</text>
</comment>
<dbReference type="EMBL" id="AAYI02000004">
    <property type="protein sequence ID" value="EDN80051.1"/>
    <property type="molecule type" value="Genomic_DNA"/>
</dbReference>
<proteinExistence type="predicted"/>
<protein>
    <submittedName>
        <fullName evidence="1">Uncharacterized protein</fullName>
    </submittedName>
</protein>
<dbReference type="AlphaFoldDB" id="A7BA27"/>
<name>A7BA27_9ACTO</name>
<evidence type="ECO:0000313" key="2">
    <source>
        <dbReference type="Proteomes" id="UP000003553"/>
    </source>
</evidence>
<keyword evidence="2" id="KW-1185">Reference proteome</keyword>
<gene>
    <name evidence="1" type="ORF">ACTODO_00483</name>
</gene>
<evidence type="ECO:0000313" key="1">
    <source>
        <dbReference type="EMBL" id="EDN80051.1"/>
    </source>
</evidence>
<dbReference type="Proteomes" id="UP000003553">
    <property type="component" value="Unassembled WGS sequence"/>
</dbReference>
<organism evidence="1 2">
    <name type="scientific">Schaalia dentiphila ATCC 17982</name>
    <dbReference type="NCBI Taxonomy" id="411466"/>
    <lineage>
        <taxon>Bacteria</taxon>
        <taxon>Bacillati</taxon>
        <taxon>Actinomycetota</taxon>
        <taxon>Actinomycetes</taxon>
        <taxon>Actinomycetales</taxon>
        <taxon>Actinomycetaceae</taxon>
        <taxon>Schaalia</taxon>
        <taxon>Schaalia dentiphila</taxon>
    </lineage>
</organism>
<dbReference type="HOGENOM" id="CLU_3148557_0_0_11"/>
<reference evidence="1" key="1">
    <citation type="submission" date="2007-04" db="EMBL/GenBank/DDBJ databases">
        <authorList>
            <person name="Fulton L."/>
            <person name="Clifton S."/>
            <person name="Fulton B."/>
            <person name="Xu J."/>
            <person name="Minx P."/>
            <person name="Pepin K.H."/>
            <person name="Johnson M."/>
            <person name="Thiruvilangam P."/>
            <person name="Bhonagiri V."/>
            <person name="Nash W.E."/>
            <person name="Mardis E.R."/>
            <person name="Wilson R.K."/>
        </authorList>
    </citation>
    <scope>NUCLEOTIDE SEQUENCE [LARGE SCALE GENOMIC DNA]</scope>
    <source>
        <strain evidence="1">ATCC 17982</strain>
    </source>
</reference>
<reference evidence="1" key="2">
    <citation type="submission" date="2015-05" db="EMBL/GenBank/DDBJ databases">
        <title>Draft genome sequence of Actinomyces odontolyticus (ATCC 17982).</title>
        <authorList>
            <person name="Sudarsanam P."/>
            <person name="Ley R."/>
            <person name="Guruge J."/>
            <person name="Turnbaugh P.J."/>
            <person name="Mahowald M."/>
            <person name="Liep D."/>
            <person name="Gordon J."/>
        </authorList>
    </citation>
    <scope>NUCLEOTIDE SEQUENCE</scope>
    <source>
        <strain evidence="1">ATCC 17982</strain>
    </source>
</reference>
<sequence>MFYLTTMGEWTTSVAFARSGRGGAFIKTLVGGLKVPIGRAVCDVFDYD</sequence>